<dbReference type="RefSeq" id="WP_145911597.1">
    <property type="nucleotide sequence ID" value="NZ_BAAAMZ010000028.1"/>
</dbReference>
<evidence type="ECO:0000313" key="3">
    <source>
        <dbReference type="Proteomes" id="UP000317940"/>
    </source>
</evidence>
<protein>
    <submittedName>
        <fullName evidence="2">Ketosteroid isomerase-like protein</fullName>
    </submittedName>
</protein>
<keyword evidence="2" id="KW-0413">Isomerase</keyword>
<dbReference type="InterPro" id="IPR037401">
    <property type="entry name" value="SnoaL-like"/>
</dbReference>
<dbReference type="PANTHER" id="PTHR38436">
    <property type="entry name" value="POLYKETIDE CYCLASE SNOAL-LIKE DOMAIN"/>
    <property type="match status" value="1"/>
</dbReference>
<dbReference type="GO" id="GO:0016853">
    <property type="term" value="F:isomerase activity"/>
    <property type="evidence" value="ECO:0007669"/>
    <property type="project" value="UniProtKB-KW"/>
</dbReference>
<dbReference type="SUPFAM" id="SSF54427">
    <property type="entry name" value="NTF2-like"/>
    <property type="match status" value="1"/>
</dbReference>
<gene>
    <name evidence="2" type="ORF">FHX73_195</name>
</gene>
<dbReference type="Proteomes" id="UP000317940">
    <property type="component" value="Unassembled WGS sequence"/>
</dbReference>
<accession>A0A561S996</accession>
<evidence type="ECO:0000259" key="1">
    <source>
        <dbReference type="Pfam" id="PF12680"/>
    </source>
</evidence>
<sequence length="139" mass="15243">MSYDNEKIIRAAYQVAEEQDIAGWVAAFTEDGTFTDTSIPFTYRGPAELGKTVEVYAKAFPDMHRELERVYVTGNIVVVQLRLQGTHTGPLELPAGTVPPTGRRMDAPCCDVFELVDGKIKRFDCYPSGTVIAAQLGLG</sequence>
<reference evidence="2 3" key="1">
    <citation type="submission" date="2019-06" db="EMBL/GenBank/DDBJ databases">
        <title>Sequencing the genomes of 1000 actinobacteria strains.</title>
        <authorList>
            <person name="Klenk H.-P."/>
        </authorList>
    </citation>
    <scope>NUCLEOTIDE SEQUENCE [LARGE SCALE GENOMIC DNA]</scope>
    <source>
        <strain evidence="2 3">DSM 44826</strain>
    </source>
</reference>
<dbReference type="InterPro" id="IPR009959">
    <property type="entry name" value="Cyclase_SnoaL-like"/>
</dbReference>
<dbReference type="GO" id="GO:0030638">
    <property type="term" value="P:polyketide metabolic process"/>
    <property type="evidence" value="ECO:0007669"/>
    <property type="project" value="InterPro"/>
</dbReference>
<dbReference type="Gene3D" id="3.10.450.50">
    <property type="match status" value="1"/>
</dbReference>
<evidence type="ECO:0000313" key="2">
    <source>
        <dbReference type="EMBL" id="TWF71375.1"/>
    </source>
</evidence>
<name>A0A561S996_9ACTN</name>
<feature type="domain" description="SnoaL-like" evidence="1">
    <location>
        <begin position="9"/>
        <end position="122"/>
    </location>
</feature>
<comment type="caution">
    <text evidence="2">The sequence shown here is derived from an EMBL/GenBank/DDBJ whole genome shotgun (WGS) entry which is preliminary data.</text>
</comment>
<dbReference type="OrthoDB" id="129343at2"/>
<dbReference type="Pfam" id="PF12680">
    <property type="entry name" value="SnoaL_2"/>
    <property type="match status" value="1"/>
</dbReference>
<proteinExistence type="predicted"/>
<keyword evidence="3" id="KW-1185">Reference proteome</keyword>
<dbReference type="AlphaFoldDB" id="A0A561S996"/>
<dbReference type="InterPro" id="IPR032710">
    <property type="entry name" value="NTF2-like_dom_sf"/>
</dbReference>
<organism evidence="2 3">
    <name type="scientific">Kitasatospora viridis</name>
    <dbReference type="NCBI Taxonomy" id="281105"/>
    <lineage>
        <taxon>Bacteria</taxon>
        <taxon>Bacillati</taxon>
        <taxon>Actinomycetota</taxon>
        <taxon>Actinomycetes</taxon>
        <taxon>Kitasatosporales</taxon>
        <taxon>Streptomycetaceae</taxon>
        <taxon>Kitasatospora</taxon>
    </lineage>
</organism>
<dbReference type="EMBL" id="VIWT01000009">
    <property type="protein sequence ID" value="TWF71375.1"/>
    <property type="molecule type" value="Genomic_DNA"/>
</dbReference>
<dbReference type="PANTHER" id="PTHR38436:SF1">
    <property type="entry name" value="ESTER CYCLASE"/>
    <property type="match status" value="1"/>
</dbReference>